<protein>
    <submittedName>
        <fullName evidence="2">Diguanylate cyclase (GGDEF)-like protein</fullName>
    </submittedName>
</protein>
<dbReference type="InterPro" id="IPR052163">
    <property type="entry name" value="DGC-Regulatory_Protein"/>
</dbReference>
<dbReference type="RefSeq" id="WP_209658672.1">
    <property type="nucleotide sequence ID" value="NZ_JAGGLI010000002.1"/>
</dbReference>
<dbReference type="Proteomes" id="UP001314903">
    <property type="component" value="Unassembled WGS sequence"/>
</dbReference>
<dbReference type="NCBIfam" id="TIGR00254">
    <property type="entry name" value="GGDEF"/>
    <property type="match status" value="1"/>
</dbReference>
<dbReference type="SMART" id="SM00267">
    <property type="entry name" value="GGDEF"/>
    <property type="match status" value="1"/>
</dbReference>
<dbReference type="PROSITE" id="PS50887">
    <property type="entry name" value="GGDEF"/>
    <property type="match status" value="1"/>
</dbReference>
<dbReference type="SUPFAM" id="SSF55073">
    <property type="entry name" value="Nucleotide cyclase"/>
    <property type="match status" value="1"/>
</dbReference>
<dbReference type="Pfam" id="PF00990">
    <property type="entry name" value="GGDEF"/>
    <property type="match status" value="1"/>
</dbReference>
<feature type="domain" description="GGDEF" evidence="1">
    <location>
        <begin position="183"/>
        <end position="316"/>
    </location>
</feature>
<name>A0ABS4KFJ0_9FIRM</name>
<dbReference type="PANTHER" id="PTHR46663">
    <property type="entry name" value="DIGUANYLATE CYCLASE DGCT-RELATED"/>
    <property type="match status" value="1"/>
</dbReference>
<evidence type="ECO:0000259" key="1">
    <source>
        <dbReference type="PROSITE" id="PS50887"/>
    </source>
</evidence>
<dbReference type="CDD" id="cd01949">
    <property type="entry name" value="GGDEF"/>
    <property type="match status" value="1"/>
</dbReference>
<evidence type="ECO:0000313" key="2">
    <source>
        <dbReference type="EMBL" id="MBP2026525.1"/>
    </source>
</evidence>
<gene>
    <name evidence="2" type="ORF">J2Z35_000314</name>
</gene>
<dbReference type="PANTHER" id="PTHR46663:SF2">
    <property type="entry name" value="GGDEF DOMAIN-CONTAINING PROTEIN"/>
    <property type="match status" value="1"/>
</dbReference>
<dbReference type="EMBL" id="JAGGLI010000002">
    <property type="protein sequence ID" value="MBP2026525.1"/>
    <property type="molecule type" value="Genomic_DNA"/>
</dbReference>
<comment type="caution">
    <text evidence="2">The sequence shown here is derived from an EMBL/GenBank/DDBJ whole genome shotgun (WGS) entry which is preliminary data.</text>
</comment>
<accession>A0ABS4KFJ0</accession>
<proteinExistence type="predicted"/>
<dbReference type="InterPro" id="IPR035965">
    <property type="entry name" value="PAS-like_dom_sf"/>
</dbReference>
<reference evidence="2 3" key="1">
    <citation type="submission" date="2021-03" db="EMBL/GenBank/DDBJ databases">
        <title>Genomic Encyclopedia of Type Strains, Phase IV (KMG-IV): sequencing the most valuable type-strain genomes for metagenomic binning, comparative biology and taxonomic classification.</title>
        <authorList>
            <person name="Goeker M."/>
        </authorList>
    </citation>
    <scope>NUCLEOTIDE SEQUENCE [LARGE SCALE GENOMIC DNA]</scope>
    <source>
        <strain evidence="2 3">DSM 27512</strain>
    </source>
</reference>
<dbReference type="SUPFAM" id="SSF55785">
    <property type="entry name" value="PYP-like sensor domain (PAS domain)"/>
    <property type="match status" value="1"/>
</dbReference>
<evidence type="ECO:0000313" key="3">
    <source>
        <dbReference type="Proteomes" id="UP001314903"/>
    </source>
</evidence>
<organism evidence="2 3">
    <name type="scientific">Acetoanaerobium pronyense</name>
    <dbReference type="NCBI Taxonomy" id="1482736"/>
    <lineage>
        <taxon>Bacteria</taxon>
        <taxon>Bacillati</taxon>
        <taxon>Bacillota</taxon>
        <taxon>Clostridia</taxon>
        <taxon>Peptostreptococcales</taxon>
        <taxon>Filifactoraceae</taxon>
        <taxon>Acetoanaerobium</taxon>
    </lineage>
</organism>
<keyword evidence="3" id="KW-1185">Reference proteome</keyword>
<dbReference type="InterPro" id="IPR043128">
    <property type="entry name" value="Rev_trsase/Diguanyl_cyclase"/>
</dbReference>
<dbReference type="InterPro" id="IPR000160">
    <property type="entry name" value="GGDEF_dom"/>
</dbReference>
<dbReference type="InterPro" id="IPR029787">
    <property type="entry name" value="Nucleotide_cyclase"/>
</dbReference>
<dbReference type="Gene3D" id="3.30.450.20">
    <property type="entry name" value="PAS domain"/>
    <property type="match status" value="1"/>
</dbReference>
<sequence length="316" mass="36227">MNDFLDDLIDKLDIGVVIIDINMNIVSWNQWMVKKNHISKEDSLGQKIFLYAPKLKEKSYMEIIEDVIKTGNSRFLSGALHKNLFQNSQTPENDSVMQNLQISKLKENELLLIQVSDISSQYKKVQKMKNFIQDLEIENTEMKKVEQQTKLMALHDPLTGLPNRTFVMQRLEQWLELSKVACEKLGVCFIDVDYLKMINDTHGHHVGDEVLKLFSTILKKSIRKSDFVGRISGDEFIVILPNLADISEVEKIAKSIINNYKKPFMIENKSIEISCSIGIAIYPENGISSKELLLEADKSLYEVKQSGRCGYSISKF</sequence>
<dbReference type="Gene3D" id="3.30.70.270">
    <property type="match status" value="1"/>
</dbReference>